<proteinExistence type="predicted"/>
<dbReference type="RefSeq" id="WP_212569792.1">
    <property type="nucleotide sequence ID" value="NZ_CP073084.1"/>
</dbReference>
<reference evidence="2 3" key="1">
    <citation type="submission" date="2021-04" db="EMBL/GenBank/DDBJ databases">
        <title>Complete genome sequence of a novel Streptococcus species.</title>
        <authorList>
            <person name="Teng J.L.L."/>
        </authorList>
    </citation>
    <scope>NUCLEOTIDE SEQUENCE [LARGE SCALE GENOMIC DNA]</scope>
    <source>
        <strain evidence="2 3">HKU75</strain>
    </source>
</reference>
<organism evidence="2 3">
    <name type="scientific">Streptococcus oriscaviae</name>
    <dbReference type="NCBI Taxonomy" id="2781599"/>
    <lineage>
        <taxon>Bacteria</taxon>
        <taxon>Bacillati</taxon>
        <taxon>Bacillota</taxon>
        <taxon>Bacilli</taxon>
        <taxon>Lactobacillales</taxon>
        <taxon>Streptococcaceae</taxon>
        <taxon>Streptococcus</taxon>
    </lineage>
</organism>
<name>A0ABX7YK35_9STRE</name>
<evidence type="ECO:0000313" key="3">
    <source>
        <dbReference type="Proteomes" id="UP000677616"/>
    </source>
</evidence>
<dbReference type="InterPro" id="IPR000871">
    <property type="entry name" value="Beta-lactam_class-A"/>
</dbReference>
<dbReference type="EMBL" id="CP073084">
    <property type="protein sequence ID" value="QUE53619.1"/>
    <property type="molecule type" value="Genomic_DNA"/>
</dbReference>
<dbReference type="InterPro" id="IPR012338">
    <property type="entry name" value="Beta-lactam/transpept-like"/>
</dbReference>
<dbReference type="Pfam" id="PF13354">
    <property type="entry name" value="Beta-lactamase2"/>
    <property type="match status" value="1"/>
</dbReference>
<protein>
    <submittedName>
        <fullName evidence="2">Serine hydrolase</fullName>
    </submittedName>
</protein>
<dbReference type="SUPFAM" id="SSF56601">
    <property type="entry name" value="beta-lactamase/transpeptidase-like"/>
    <property type="match status" value="1"/>
</dbReference>
<evidence type="ECO:0000259" key="1">
    <source>
        <dbReference type="Pfam" id="PF13354"/>
    </source>
</evidence>
<dbReference type="Gene3D" id="3.40.710.10">
    <property type="entry name" value="DD-peptidase/beta-lactamase superfamily"/>
    <property type="match status" value="1"/>
</dbReference>
<sequence length="426" mass="48131">MKKQLLVLLFPVLFSQIKVDSTEIPFEPQPEIQYQLTYKEYSSDFRTIPTNPNVYQEINSYLDSDLTEVAGTIHPNDRLTIVGVAINQSQKLVFELDNQTYIPADQSLIYDDKITDYLPVAGDWWLEKDFQVFSSPIANQAKPVSTDLKAYQSVQISELVATPLGQFAHISGKGWISTEYLTQTDNRIKAVEELLHSKYQTDTISVYVKQLSTNQETGIHADKLMYSASIAKLPILYYVQEELDAGYINLTDKLQYTDQSITFPGSYATGGSGSLPKTPDQAYYSLEDLIQRTSKESDNVASNLLAYYITHQFDEDYQSTVYEATGQVWDMSSRMATARMAGLMMEAIYEQDGYVLESLLTTQFDNQRISKDIEVPVAHKIGDADDVKHDVAVVYADSPFILSIFTDKSSYEMISQIANDIYGILK</sequence>
<dbReference type="GO" id="GO:0016787">
    <property type="term" value="F:hydrolase activity"/>
    <property type="evidence" value="ECO:0007669"/>
    <property type="project" value="UniProtKB-KW"/>
</dbReference>
<accession>A0ABX7YK35</accession>
<dbReference type="PANTHER" id="PTHR35333:SF3">
    <property type="entry name" value="BETA-LACTAMASE-TYPE TRANSPEPTIDASE FOLD CONTAINING PROTEIN"/>
    <property type="match status" value="1"/>
</dbReference>
<keyword evidence="2" id="KW-0378">Hydrolase</keyword>
<feature type="domain" description="Beta-lactamase class A catalytic" evidence="1">
    <location>
        <begin position="205"/>
        <end position="406"/>
    </location>
</feature>
<dbReference type="Proteomes" id="UP000677616">
    <property type="component" value="Chromosome"/>
</dbReference>
<dbReference type="PANTHER" id="PTHR35333">
    <property type="entry name" value="BETA-LACTAMASE"/>
    <property type="match status" value="1"/>
</dbReference>
<gene>
    <name evidence="2" type="ORF">INT76_07175</name>
</gene>
<dbReference type="InterPro" id="IPR045155">
    <property type="entry name" value="Beta-lactam_cat"/>
</dbReference>
<evidence type="ECO:0000313" key="2">
    <source>
        <dbReference type="EMBL" id="QUE53619.1"/>
    </source>
</evidence>
<keyword evidence="3" id="KW-1185">Reference proteome</keyword>